<proteinExistence type="predicted"/>
<organism evidence="1 2">
    <name type="scientific">Antrodiella citrinella</name>
    <dbReference type="NCBI Taxonomy" id="2447956"/>
    <lineage>
        <taxon>Eukaryota</taxon>
        <taxon>Fungi</taxon>
        <taxon>Dikarya</taxon>
        <taxon>Basidiomycota</taxon>
        <taxon>Agaricomycotina</taxon>
        <taxon>Agaricomycetes</taxon>
        <taxon>Polyporales</taxon>
        <taxon>Steccherinaceae</taxon>
        <taxon>Antrodiella</taxon>
    </lineage>
</organism>
<dbReference type="AlphaFoldDB" id="A0A4S4MZM8"/>
<gene>
    <name evidence="1" type="ORF">EUX98_g3071</name>
</gene>
<accession>A0A4S4MZM8</accession>
<evidence type="ECO:0000313" key="2">
    <source>
        <dbReference type="Proteomes" id="UP000308730"/>
    </source>
</evidence>
<comment type="caution">
    <text evidence="1">The sequence shown here is derived from an EMBL/GenBank/DDBJ whole genome shotgun (WGS) entry which is preliminary data.</text>
</comment>
<dbReference type="Proteomes" id="UP000308730">
    <property type="component" value="Unassembled WGS sequence"/>
</dbReference>
<evidence type="ECO:0000313" key="1">
    <source>
        <dbReference type="EMBL" id="THH31127.1"/>
    </source>
</evidence>
<reference evidence="1 2" key="1">
    <citation type="submission" date="2019-02" db="EMBL/GenBank/DDBJ databases">
        <title>Genome sequencing of the rare red list fungi Antrodiella citrinella (Flaviporus citrinellus).</title>
        <authorList>
            <person name="Buettner E."/>
            <person name="Kellner H."/>
        </authorList>
    </citation>
    <scope>NUCLEOTIDE SEQUENCE [LARGE SCALE GENOMIC DNA]</scope>
    <source>
        <strain evidence="1 2">DSM 108506</strain>
    </source>
</reference>
<sequence length="60" mass="6607">MTLYMSLTIKEATGKPVEAERRPQLQVSRSPECALSAIVSDRDLAASKFEHKTSSPCRLA</sequence>
<name>A0A4S4MZM8_9APHY</name>
<protein>
    <submittedName>
        <fullName evidence="1">Uncharacterized protein</fullName>
    </submittedName>
</protein>
<dbReference type="EMBL" id="SGPM01000057">
    <property type="protein sequence ID" value="THH31127.1"/>
    <property type="molecule type" value="Genomic_DNA"/>
</dbReference>
<keyword evidence="2" id="KW-1185">Reference proteome</keyword>